<dbReference type="GO" id="GO:0005886">
    <property type="term" value="C:plasma membrane"/>
    <property type="evidence" value="ECO:0007669"/>
    <property type="project" value="UniProtKB-SubCell"/>
</dbReference>
<feature type="transmembrane region" description="Helical" evidence="7">
    <location>
        <begin position="194"/>
        <end position="216"/>
    </location>
</feature>
<dbReference type="Proteomes" id="UP000605259">
    <property type="component" value="Unassembled WGS sequence"/>
</dbReference>
<feature type="transmembrane region" description="Helical" evidence="7">
    <location>
        <begin position="160"/>
        <end position="182"/>
    </location>
</feature>
<feature type="transmembrane region" description="Helical" evidence="7">
    <location>
        <begin position="113"/>
        <end position="140"/>
    </location>
</feature>
<evidence type="ECO:0000313" key="8">
    <source>
        <dbReference type="EMBL" id="GGE71133.1"/>
    </source>
</evidence>
<dbReference type="EMBL" id="BMFK01000001">
    <property type="protein sequence ID" value="GGE71133.1"/>
    <property type="molecule type" value="Genomic_DNA"/>
</dbReference>
<proteinExistence type="inferred from homology"/>
<evidence type="ECO:0000256" key="4">
    <source>
        <dbReference type="ARBA" id="ARBA00022692"/>
    </source>
</evidence>
<feature type="transmembrane region" description="Helical" evidence="7">
    <location>
        <begin position="76"/>
        <end position="101"/>
    </location>
</feature>
<sequence length="333" mass="37680">MIGLAVLWILLYGYVIIASIDFGAGFYAYYARWQKKEGRLVTLMGDYLSPVWEVTNIFFIFFIVGIVALFPETVYYYGTALLIPGIVSFVLLAVRGSFYAFEAYGSRESKSYLFVYALTGLLIPASLSTMLTVSEGGFLIEEGTEVIFLAKELLTSSYSWSVVFLAIVSVLFISATFLTYYASRANDSVSLVTLRKFALFWSLPTLVASGGVFIALKGHNLRHYEKMLDMWWVFAISFFFFLIATFLIYQKKKYGTAFLCVMFQFLFAFFGYGIGHLPYILEPFITVDSAISNSIANIALCIIFVLGSIIMIPPFYMLIKSFFFPVNHLEEEV</sequence>
<feature type="transmembrane region" description="Helical" evidence="7">
    <location>
        <begin position="231"/>
        <end position="249"/>
    </location>
</feature>
<gene>
    <name evidence="8" type="ORF">GCM10007140_21270</name>
</gene>
<comment type="caution">
    <text evidence="8">The sequence shown here is derived from an EMBL/GenBank/DDBJ whole genome shotgun (WGS) entry which is preliminary data.</text>
</comment>
<keyword evidence="6 7" id="KW-0472">Membrane</keyword>
<name>A0A917ARV1_9BACI</name>
<dbReference type="InterPro" id="IPR003317">
    <property type="entry name" value="Cyt-d_oxidase_su2"/>
</dbReference>
<evidence type="ECO:0000256" key="3">
    <source>
        <dbReference type="ARBA" id="ARBA00022475"/>
    </source>
</evidence>
<dbReference type="Pfam" id="PF02322">
    <property type="entry name" value="Cyt_bd_oxida_II"/>
    <property type="match status" value="1"/>
</dbReference>
<evidence type="ECO:0000313" key="9">
    <source>
        <dbReference type="Proteomes" id="UP000605259"/>
    </source>
</evidence>
<reference evidence="8" key="1">
    <citation type="journal article" date="2014" name="Int. J. Syst. Evol. Microbiol.">
        <title>Complete genome sequence of Corynebacterium casei LMG S-19264T (=DSM 44701T), isolated from a smear-ripened cheese.</title>
        <authorList>
            <consortium name="US DOE Joint Genome Institute (JGI-PGF)"/>
            <person name="Walter F."/>
            <person name="Albersmeier A."/>
            <person name="Kalinowski J."/>
            <person name="Ruckert C."/>
        </authorList>
    </citation>
    <scope>NUCLEOTIDE SEQUENCE</scope>
    <source>
        <strain evidence="8">CGMCC 1.12698</strain>
    </source>
</reference>
<evidence type="ECO:0000256" key="5">
    <source>
        <dbReference type="ARBA" id="ARBA00022989"/>
    </source>
</evidence>
<keyword evidence="9" id="KW-1185">Reference proteome</keyword>
<accession>A0A917ARV1</accession>
<evidence type="ECO:0000256" key="6">
    <source>
        <dbReference type="ARBA" id="ARBA00023136"/>
    </source>
</evidence>
<evidence type="ECO:0000256" key="7">
    <source>
        <dbReference type="SAM" id="Phobius"/>
    </source>
</evidence>
<keyword evidence="4 7" id="KW-0812">Transmembrane</keyword>
<keyword evidence="3" id="KW-1003">Cell membrane</keyword>
<keyword evidence="5 7" id="KW-1133">Transmembrane helix</keyword>
<evidence type="ECO:0000256" key="1">
    <source>
        <dbReference type="ARBA" id="ARBA00004651"/>
    </source>
</evidence>
<feature type="transmembrane region" description="Helical" evidence="7">
    <location>
        <begin position="51"/>
        <end position="70"/>
    </location>
</feature>
<dbReference type="RefSeq" id="WP_188388333.1">
    <property type="nucleotide sequence ID" value="NZ_BMFK01000001.1"/>
</dbReference>
<feature type="transmembrane region" description="Helical" evidence="7">
    <location>
        <begin position="256"/>
        <end position="275"/>
    </location>
</feature>
<dbReference type="AlphaFoldDB" id="A0A917ARV1"/>
<evidence type="ECO:0000256" key="2">
    <source>
        <dbReference type="ARBA" id="ARBA00007543"/>
    </source>
</evidence>
<protein>
    <submittedName>
        <fullName evidence="8">Cytochrome D ubiquinol oxidase subunit II</fullName>
    </submittedName>
</protein>
<reference evidence="8" key="2">
    <citation type="submission" date="2020-09" db="EMBL/GenBank/DDBJ databases">
        <authorList>
            <person name="Sun Q."/>
            <person name="Zhou Y."/>
        </authorList>
    </citation>
    <scope>NUCLEOTIDE SEQUENCE</scope>
    <source>
        <strain evidence="8">CGMCC 1.12698</strain>
    </source>
</reference>
<organism evidence="8 9">
    <name type="scientific">Priestia taiwanensis</name>
    <dbReference type="NCBI Taxonomy" id="1347902"/>
    <lineage>
        <taxon>Bacteria</taxon>
        <taxon>Bacillati</taxon>
        <taxon>Bacillota</taxon>
        <taxon>Bacilli</taxon>
        <taxon>Bacillales</taxon>
        <taxon>Bacillaceae</taxon>
        <taxon>Priestia</taxon>
    </lineage>
</organism>
<feature type="transmembrane region" description="Helical" evidence="7">
    <location>
        <begin position="6"/>
        <end position="30"/>
    </location>
</feature>
<feature type="transmembrane region" description="Helical" evidence="7">
    <location>
        <begin position="295"/>
        <end position="319"/>
    </location>
</feature>
<comment type="subcellular location">
    <subcellularLocation>
        <location evidence="1">Cell membrane</location>
        <topology evidence="1">Multi-pass membrane protein</topology>
    </subcellularLocation>
</comment>
<comment type="similarity">
    <text evidence="2">Belongs to the cytochrome ubiquinol oxidase subunit 2 family.</text>
</comment>